<evidence type="ECO:0000313" key="1">
    <source>
        <dbReference type="EMBL" id="TFF45804.1"/>
    </source>
</evidence>
<gene>
    <name evidence="1" type="ORF">EQ803_16185</name>
</gene>
<organism evidence="1 2">
    <name type="scientific">Bacillus thuringiensis</name>
    <dbReference type="NCBI Taxonomy" id="1428"/>
    <lineage>
        <taxon>Bacteria</taxon>
        <taxon>Bacillati</taxon>
        <taxon>Bacillota</taxon>
        <taxon>Bacilli</taxon>
        <taxon>Bacillales</taxon>
        <taxon>Bacillaceae</taxon>
        <taxon>Bacillus</taxon>
        <taxon>Bacillus cereus group</taxon>
    </lineage>
</organism>
<proteinExistence type="predicted"/>
<dbReference type="EMBL" id="SCLP01000007">
    <property type="protein sequence ID" value="TFF45804.1"/>
    <property type="molecule type" value="Genomic_DNA"/>
</dbReference>
<sequence>MTVDYINPSLEEYKNLVRLDAKLAGEIKLAETFAEDENLEELKREKKLIGIRIKIIEASFVLKHKWAKEKATA</sequence>
<reference evidence="1 2" key="1">
    <citation type="submission" date="2019-01" db="EMBL/GenBank/DDBJ databases">
        <title>Draft genome sequence of Bacillus sp. DPC6431.</title>
        <authorList>
            <person name="Arbulu S."/>
            <person name="Murphy K."/>
            <person name="O'Sullivan O."/>
            <person name="Rea M.C."/>
            <person name="Hill C."/>
            <person name="Ross R.P."/>
        </authorList>
    </citation>
    <scope>NUCLEOTIDE SEQUENCE [LARGE SCALE GENOMIC DNA]</scope>
    <source>
        <strain evidence="1 2">DPC6431</strain>
    </source>
</reference>
<dbReference type="Proteomes" id="UP000297630">
    <property type="component" value="Unassembled WGS sequence"/>
</dbReference>
<accession>A0A4Y8T5J4</accession>
<evidence type="ECO:0000313" key="2">
    <source>
        <dbReference type="Proteomes" id="UP000297630"/>
    </source>
</evidence>
<name>A0A4Y8T5J4_BACTU</name>
<dbReference type="AlphaFoldDB" id="A0A4Y8T5J4"/>
<dbReference type="RefSeq" id="WP_134656446.1">
    <property type="nucleotide sequence ID" value="NZ_SCLP01000007.1"/>
</dbReference>
<protein>
    <submittedName>
        <fullName evidence="1">RNA polymerase subunit sigma</fullName>
    </submittedName>
</protein>
<comment type="caution">
    <text evidence="1">The sequence shown here is derived from an EMBL/GenBank/DDBJ whole genome shotgun (WGS) entry which is preliminary data.</text>
</comment>